<dbReference type="AlphaFoldDB" id="A0A8S3HH10"/>
<organism evidence="2 3">
    <name type="scientific">Rotaria magnacalcarata</name>
    <dbReference type="NCBI Taxonomy" id="392030"/>
    <lineage>
        <taxon>Eukaryota</taxon>
        <taxon>Metazoa</taxon>
        <taxon>Spiralia</taxon>
        <taxon>Gnathifera</taxon>
        <taxon>Rotifera</taxon>
        <taxon>Eurotatoria</taxon>
        <taxon>Bdelloidea</taxon>
        <taxon>Philodinida</taxon>
        <taxon>Philodinidae</taxon>
        <taxon>Rotaria</taxon>
    </lineage>
</organism>
<accession>A0A8S3HH10</accession>
<evidence type="ECO:0000313" key="3">
    <source>
        <dbReference type="Proteomes" id="UP000681720"/>
    </source>
</evidence>
<sequence>VNKRLTTIAHDSIFTSHLTLYFSNKFIKPLPDQILYRFCSQMLPQIHHKIEWLNLEPTSMKRILHATNYPHLYGLGLYAVSVEQAVSLTGRLFHFNNVNSESVRSK</sequence>
<feature type="non-terminal residue" evidence="2">
    <location>
        <position position="1"/>
    </location>
</feature>
<gene>
    <name evidence="1" type="ORF">BYL167_LOCUS53563</name>
    <name evidence="2" type="ORF">GIL414_LOCUS69555</name>
</gene>
<dbReference type="EMBL" id="CAJOBH010180610">
    <property type="protein sequence ID" value="CAF4938212.1"/>
    <property type="molecule type" value="Genomic_DNA"/>
</dbReference>
<protein>
    <submittedName>
        <fullName evidence="2">Uncharacterized protein</fullName>
    </submittedName>
</protein>
<reference evidence="2" key="1">
    <citation type="submission" date="2021-02" db="EMBL/GenBank/DDBJ databases">
        <authorList>
            <person name="Nowell W R."/>
        </authorList>
    </citation>
    <scope>NUCLEOTIDE SEQUENCE</scope>
</reference>
<proteinExistence type="predicted"/>
<dbReference type="Proteomes" id="UP000681967">
    <property type="component" value="Unassembled WGS sequence"/>
</dbReference>
<dbReference type="EMBL" id="CAJOBJ010330377">
    <property type="protein sequence ID" value="CAF5181759.1"/>
    <property type="molecule type" value="Genomic_DNA"/>
</dbReference>
<dbReference type="Proteomes" id="UP000681720">
    <property type="component" value="Unassembled WGS sequence"/>
</dbReference>
<name>A0A8S3HH10_9BILA</name>
<comment type="caution">
    <text evidence="2">The sequence shown here is derived from an EMBL/GenBank/DDBJ whole genome shotgun (WGS) entry which is preliminary data.</text>
</comment>
<evidence type="ECO:0000313" key="2">
    <source>
        <dbReference type="EMBL" id="CAF5181759.1"/>
    </source>
</evidence>
<evidence type="ECO:0000313" key="1">
    <source>
        <dbReference type="EMBL" id="CAF4938212.1"/>
    </source>
</evidence>